<reference evidence="3 4" key="1">
    <citation type="submission" date="2022-06" db="EMBL/GenBank/DDBJ databases">
        <title>Dynamics of rice microbiomes reveals core vertical transmitted seed endophytes.</title>
        <authorList>
            <person name="Liao K."/>
            <person name="Zhang X."/>
        </authorList>
    </citation>
    <scope>NUCLEOTIDE SEQUENCE [LARGE SCALE GENOMIC DNA]</scope>
    <source>
        <strain evidence="3 4">YT10-10-1</strain>
    </source>
</reference>
<name>A0ABT3DWC4_9XANT</name>
<organism evidence="3 4">
    <name type="scientific">Xanthomonas sacchari</name>
    <dbReference type="NCBI Taxonomy" id="56458"/>
    <lineage>
        <taxon>Bacteria</taxon>
        <taxon>Pseudomonadati</taxon>
        <taxon>Pseudomonadota</taxon>
        <taxon>Gammaproteobacteria</taxon>
        <taxon>Lysobacterales</taxon>
        <taxon>Lysobacteraceae</taxon>
        <taxon>Xanthomonas</taxon>
    </lineage>
</organism>
<accession>A0ABT3DWC4</accession>
<keyword evidence="4" id="KW-1185">Reference proteome</keyword>
<evidence type="ECO:0000259" key="2">
    <source>
        <dbReference type="Pfam" id="PF23343"/>
    </source>
</evidence>
<comment type="caution">
    <text evidence="3">The sequence shown here is derived from an EMBL/GenBank/DDBJ whole genome shotgun (WGS) entry which is preliminary data.</text>
</comment>
<protein>
    <recommendedName>
        <fullName evidence="2">Replication-associated protein ORF2/G2P domain-containing protein</fullName>
    </recommendedName>
</protein>
<sequence>MPNERSLSEPSLLPLRGQPPDDQCGGCGVDGLHQLRPVDLEAQGYAELLQRIPWQQFWTLTFRLNKTGRNGGVHAEAADKAFRFFVSSINRSLYGARWSARPHGGLQWARGQEFHRDGRLHFHAVAAAPNDDLNRLINRYEWHEFWYREFGRNKIEAPRSQSDITGYVSKYVTKGGEVDFSKNFGAWLPPPIDYTARPEQHALIAGDQLQRDHRVARSELRTG</sequence>
<feature type="region of interest" description="Disordered" evidence="1">
    <location>
        <begin position="1"/>
        <end position="20"/>
    </location>
</feature>
<feature type="domain" description="Replication-associated protein ORF2/G2P" evidence="2">
    <location>
        <begin position="56"/>
        <end position="175"/>
    </location>
</feature>
<proteinExistence type="predicted"/>
<gene>
    <name evidence="3" type="ORF">NB700_002375</name>
</gene>
<dbReference type="Proteomes" id="UP001320843">
    <property type="component" value="Unassembled WGS sequence"/>
</dbReference>
<dbReference type="RefSeq" id="WP_267083454.1">
    <property type="nucleotide sequence ID" value="NZ_CP099530.1"/>
</dbReference>
<feature type="compositionally biased region" description="Low complexity" evidence="1">
    <location>
        <begin position="1"/>
        <end position="16"/>
    </location>
</feature>
<evidence type="ECO:0000256" key="1">
    <source>
        <dbReference type="SAM" id="MobiDB-lite"/>
    </source>
</evidence>
<evidence type="ECO:0000313" key="4">
    <source>
        <dbReference type="Proteomes" id="UP001320843"/>
    </source>
</evidence>
<dbReference type="Pfam" id="PF23343">
    <property type="entry name" value="REP_ORF2-G2P"/>
    <property type="match status" value="1"/>
</dbReference>
<evidence type="ECO:0000313" key="3">
    <source>
        <dbReference type="EMBL" id="MCW0399819.1"/>
    </source>
</evidence>
<dbReference type="EMBL" id="JANFWR010000014">
    <property type="protein sequence ID" value="MCW0399819.1"/>
    <property type="molecule type" value="Genomic_DNA"/>
</dbReference>
<dbReference type="InterPro" id="IPR056906">
    <property type="entry name" value="ORF2/G2P_dom"/>
</dbReference>